<feature type="transmembrane region" description="Helical" evidence="6">
    <location>
        <begin position="189"/>
        <end position="210"/>
    </location>
</feature>
<evidence type="ECO:0000259" key="7">
    <source>
        <dbReference type="Pfam" id="PF02706"/>
    </source>
</evidence>
<evidence type="ECO:0000256" key="3">
    <source>
        <dbReference type="ARBA" id="ARBA00022692"/>
    </source>
</evidence>
<reference evidence="8" key="1">
    <citation type="submission" date="2019-11" db="EMBL/GenBank/DDBJ databases">
        <title>Epiphytic Pseudomonas syringae from cherry orchards.</title>
        <authorList>
            <person name="Hulin M.T."/>
        </authorList>
    </citation>
    <scope>NUCLEOTIDE SEQUENCE</scope>
    <source>
        <strain evidence="8">PA-6-9A</strain>
    </source>
</reference>
<evidence type="ECO:0000313" key="9">
    <source>
        <dbReference type="Proteomes" id="UP000814207"/>
    </source>
</evidence>
<comment type="caution">
    <text evidence="8">The sequence shown here is derived from an EMBL/GenBank/DDBJ whole genome shotgun (WGS) entry which is preliminary data.</text>
</comment>
<comment type="subcellular location">
    <subcellularLocation>
        <location evidence="1">Cell membrane</location>
        <topology evidence="1">Multi-pass membrane protein</topology>
    </subcellularLocation>
</comment>
<dbReference type="Proteomes" id="UP000814207">
    <property type="component" value="Unassembled WGS sequence"/>
</dbReference>
<keyword evidence="4 6" id="KW-1133">Transmembrane helix</keyword>
<keyword evidence="3 6" id="KW-0812">Transmembrane</keyword>
<proteinExistence type="predicted"/>
<accession>A0A9Q3X2R6</accession>
<evidence type="ECO:0000256" key="2">
    <source>
        <dbReference type="ARBA" id="ARBA00022475"/>
    </source>
</evidence>
<dbReference type="InterPro" id="IPR003856">
    <property type="entry name" value="LPS_length_determ_N"/>
</dbReference>
<evidence type="ECO:0000256" key="4">
    <source>
        <dbReference type="ARBA" id="ARBA00022989"/>
    </source>
</evidence>
<gene>
    <name evidence="8" type="ORF">GIW73_02900</name>
</gene>
<name>A0A9Q3X2R6_PSESX</name>
<evidence type="ECO:0000256" key="1">
    <source>
        <dbReference type="ARBA" id="ARBA00004651"/>
    </source>
</evidence>
<sequence>MNTSTSSKPHSADDEIDLIPLLLALWNSKKIILAATLAGAALSYALHTLSPEQWTASTYIAKSSLYNLYKEVKNEDATAPATPPPQEIDLYSSIQNDVFFTAMGVMAANAISLKESAPKTGRSESVLYIASATATTKERALDQLKSALDAANTEAIALNLPTLAPANNVRAFNTLDDVRTTNSKHPKKLVLLGSFLGLILSSLFVIIRFMKLQYKHTRQP</sequence>
<evidence type="ECO:0000256" key="6">
    <source>
        <dbReference type="SAM" id="Phobius"/>
    </source>
</evidence>
<protein>
    <recommendedName>
        <fullName evidence="7">Polysaccharide chain length determinant N-terminal domain-containing protein</fullName>
    </recommendedName>
</protein>
<evidence type="ECO:0000256" key="5">
    <source>
        <dbReference type="ARBA" id="ARBA00023136"/>
    </source>
</evidence>
<keyword evidence="2" id="KW-1003">Cell membrane</keyword>
<dbReference type="AlphaFoldDB" id="A0A9Q3X2R6"/>
<organism evidence="8 9">
    <name type="scientific">Pseudomonas syringae</name>
    <dbReference type="NCBI Taxonomy" id="317"/>
    <lineage>
        <taxon>Bacteria</taxon>
        <taxon>Pseudomonadati</taxon>
        <taxon>Pseudomonadota</taxon>
        <taxon>Gammaproteobacteria</taxon>
        <taxon>Pseudomonadales</taxon>
        <taxon>Pseudomonadaceae</taxon>
        <taxon>Pseudomonas</taxon>
    </lineage>
</organism>
<dbReference type="GO" id="GO:0005886">
    <property type="term" value="C:plasma membrane"/>
    <property type="evidence" value="ECO:0007669"/>
    <property type="project" value="UniProtKB-SubCell"/>
</dbReference>
<evidence type="ECO:0000313" key="8">
    <source>
        <dbReference type="EMBL" id="MCF5061908.1"/>
    </source>
</evidence>
<dbReference type="EMBL" id="WKEU01000005">
    <property type="protein sequence ID" value="MCF5061908.1"/>
    <property type="molecule type" value="Genomic_DNA"/>
</dbReference>
<feature type="domain" description="Polysaccharide chain length determinant N-terminal" evidence="7">
    <location>
        <begin position="14"/>
        <end position="74"/>
    </location>
</feature>
<keyword evidence="5 6" id="KW-0472">Membrane</keyword>
<dbReference type="Pfam" id="PF02706">
    <property type="entry name" value="Wzz"/>
    <property type="match status" value="1"/>
</dbReference>